<dbReference type="InterPro" id="IPR036427">
    <property type="entry name" value="Bromodomain-like_sf"/>
</dbReference>
<evidence type="ECO:0000259" key="5">
    <source>
        <dbReference type="PROSITE" id="PS50014"/>
    </source>
</evidence>
<gene>
    <name evidence="6" type="primary">ssh4_3</name>
    <name evidence="6" type="ORF">ATC70_012800</name>
</gene>
<feature type="compositionally biased region" description="Polar residues" evidence="4">
    <location>
        <begin position="373"/>
        <end position="382"/>
    </location>
</feature>
<proteinExistence type="predicted"/>
<dbReference type="PRINTS" id="PR00503">
    <property type="entry name" value="BROMODOMAIN"/>
</dbReference>
<evidence type="ECO:0000256" key="4">
    <source>
        <dbReference type="SAM" id="MobiDB-lite"/>
    </source>
</evidence>
<dbReference type="PANTHER" id="PTHR15398:SF4">
    <property type="entry name" value="BROMODOMAIN-CONTAINING PROTEIN 8 ISOFORM X1"/>
    <property type="match status" value="1"/>
</dbReference>
<dbReference type="InterPro" id="IPR001487">
    <property type="entry name" value="Bromodomain"/>
</dbReference>
<dbReference type="GO" id="GO:0035267">
    <property type="term" value="C:NuA4 histone acetyltransferase complex"/>
    <property type="evidence" value="ECO:0007669"/>
    <property type="project" value="TreeGrafter"/>
</dbReference>
<dbReference type="Gene3D" id="1.20.920.10">
    <property type="entry name" value="Bromodomain-like"/>
    <property type="match status" value="1"/>
</dbReference>
<dbReference type="GO" id="GO:0006325">
    <property type="term" value="P:chromatin organization"/>
    <property type="evidence" value="ECO:0007669"/>
    <property type="project" value="UniProtKB-ARBA"/>
</dbReference>
<feature type="coiled-coil region" evidence="3">
    <location>
        <begin position="82"/>
        <end position="109"/>
    </location>
</feature>
<evidence type="ECO:0000256" key="1">
    <source>
        <dbReference type="ARBA" id="ARBA00023117"/>
    </source>
</evidence>
<dbReference type="RefSeq" id="XP_064678250.1">
    <property type="nucleotide sequence ID" value="XM_064831970.1"/>
</dbReference>
<dbReference type="GeneID" id="89956486"/>
<sequence>MSSLEWTILEKLLLSQAVYKYGEDNWFQVARNLKHHALLDRPSDYFNQKNCSHQYYSMVSELNKEKKGASTNDMPVVVQLARQLYTLRLEELKKAINEDEEKFLTLIAEIDDIRAGKWDNQLLGLSATLEEKALLKEADSTNTPNGAIDMATTASPQPETMENSKQATPSAEASSTSDKQQSPLPSGETMEKLAEQETEAEEAAKVETENVENETRDVRKEDAPPISTDEQQKEMAAIENNPVPSDDTILAASTVAKSTAASDSIQTALGSEEHREQRDETISLKRHSDENEGIEVPDLKRQKVDNQAPFIVDSVAEKLPEHTDMEEDDLKSSKKSRLDDHEPLAIDTSRTDYSTDVSRGTTPADLRDGTESIAGSESNAATPTHERSSRRRDDQRNKSWLKNINLLWREIANHKNGAMFMNPIKENIAPHYYEIVKRPMDLKAVKNRIRDGIITTTTEFERDIVLMLNNSLMYNKEGTEVYLLAKEMLDDAVEQIKIFKMADTDTTASSHTRAAAKKSAVPE</sequence>
<dbReference type="InterPro" id="IPR001005">
    <property type="entry name" value="SANT/Myb"/>
</dbReference>
<feature type="domain" description="Bromo" evidence="5">
    <location>
        <begin position="412"/>
        <end position="482"/>
    </location>
</feature>
<dbReference type="PANTHER" id="PTHR15398">
    <property type="entry name" value="BROMODOMAIN-CONTAINING PROTEIN 8"/>
    <property type="match status" value="1"/>
</dbReference>
<dbReference type="EMBL" id="JASEJX010000030">
    <property type="protein sequence ID" value="KAK4511584.1"/>
    <property type="molecule type" value="Genomic_DNA"/>
</dbReference>
<feature type="compositionally biased region" description="Low complexity" evidence="4">
    <location>
        <begin position="251"/>
        <end position="264"/>
    </location>
</feature>
<dbReference type="Pfam" id="PF00439">
    <property type="entry name" value="Bromodomain"/>
    <property type="match status" value="1"/>
</dbReference>
<evidence type="ECO:0000313" key="6">
    <source>
        <dbReference type="EMBL" id="KAK4511584.1"/>
    </source>
</evidence>
<feature type="compositionally biased region" description="Basic and acidic residues" evidence="4">
    <location>
        <begin position="384"/>
        <end position="396"/>
    </location>
</feature>
<keyword evidence="1 2" id="KW-0103">Bromodomain</keyword>
<dbReference type="SUPFAM" id="SSF47370">
    <property type="entry name" value="Bromodomain"/>
    <property type="match status" value="1"/>
</dbReference>
<organism evidence="6 7">
    <name type="scientific">Mucor velutinosus</name>
    <dbReference type="NCBI Taxonomy" id="708070"/>
    <lineage>
        <taxon>Eukaryota</taxon>
        <taxon>Fungi</taxon>
        <taxon>Fungi incertae sedis</taxon>
        <taxon>Mucoromycota</taxon>
        <taxon>Mucoromycotina</taxon>
        <taxon>Mucoromycetes</taxon>
        <taxon>Mucorales</taxon>
        <taxon>Mucorineae</taxon>
        <taxon>Mucoraceae</taxon>
        <taxon>Mucor</taxon>
    </lineage>
</organism>
<accession>A0AAN7D6V0</accession>
<protein>
    <submittedName>
        <fullName evidence="6">Protein ssh4</fullName>
    </submittedName>
</protein>
<keyword evidence="7" id="KW-1185">Reference proteome</keyword>
<name>A0AAN7D6V0_9FUNG</name>
<feature type="compositionally biased region" description="Basic and acidic residues" evidence="4">
    <location>
        <begin position="271"/>
        <end position="290"/>
    </location>
</feature>
<dbReference type="CDD" id="cd00167">
    <property type="entry name" value="SANT"/>
    <property type="match status" value="1"/>
</dbReference>
<reference evidence="6 7" key="1">
    <citation type="submission" date="2022-11" db="EMBL/GenBank/DDBJ databases">
        <title>Mucor velutinosus strain NIH1002 WGS.</title>
        <authorList>
            <person name="Subramanian P."/>
            <person name="Mullikin J.C."/>
            <person name="Segre J.A."/>
            <person name="Zelazny A.M."/>
        </authorList>
    </citation>
    <scope>NUCLEOTIDE SEQUENCE [LARGE SCALE GENOMIC DNA]</scope>
    <source>
        <strain evidence="6 7">NIH1002</strain>
    </source>
</reference>
<evidence type="ECO:0000313" key="7">
    <source>
        <dbReference type="Proteomes" id="UP001304243"/>
    </source>
</evidence>
<dbReference type="Proteomes" id="UP001304243">
    <property type="component" value="Unassembled WGS sequence"/>
</dbReference>
<feature type="compositionally biased region" description="Basic and acidic residues" evidence="4">
    <location>
        <begin position="330"/>
        <end position="344"/>
    </location>
</feature>
<keyword evidence="3" id="KW-0175">Coiled coil</keyword>
<evidence type="ECO:0000256" key="3">
    <source>
        <dbReference type="SAM" id="Coils"/>
    </source>
</evidence>
<feature type="compositionally biased region" description="Polar residues" evidence="4">
    <location>
        <begin position="351"/>
        <end position="361"/>
    </location>
</feature>
<dbReference type="AlphaFoldDB" id="A0AAN7D6V0"/>
<feature type="compositionally biased region" description="Polar residues" evidence="4">
    <location>
        <begin position="152"/>
        <end position="184"/>
    </location>
</feature>
<feature type="compositionally biased region" description="Basic and acidic residues" evidence="4">
    <location>
        <begin position="202"/>
        <end position="223"/>
    </location>
</feature>
<dbReference type="SMART" id="SM00297">
    <property type="entry name" value="BROMO"/>
    <property type="match status" value="1"/>
</dbReference>
<comment type="caution">
    <text evidence="6">The sequence shown here is derived from an EMBL/GenBank/DDBJ whole genome shotgun (WGS) entry which is preliminary data.</text>
</comment>
<feature type="region of interest" description="Disordered" evidence="4">
    <location>
        <begin position="138"/>
        <end position="396"/>
    </location>
</feature>
<evidence type="ECO:0000256" key="2">
    <source>
        <dbReference type="PROSITE-ProRule" id="PRU00035"/>
    </source>
</evidence>
<dbReference type="PROSITE" id="PS50014">
    <property type="entry name" value="BROMODOMAIN_2"/>
    <property type="match status" value="1"/>
</dbReference>